<dbReference type="AlphaFoldDB" id="A0AAD6VRA9"/>
<feature type="region of interest" description="Disordered" evidence="1">
    <location>
        <begin position="13"/>
        <end position="38"/>
    </location>
</feature>
<reference evidence="2" key="1">
    <citation type="submission" date="2023-03" db="EMBL/GenBank/DDBJ databases">
        <title>Massive genome expansion in bonnet fungi (Mycena s.s.) driven by repeated elements and novel gene families across ecological guilds.</title>
        <authorList>
            <consortium name="Lawrence Berkeley National Laboratory"/>
            <person name="Harder C.B."/>
            <person name="Miyauchi S."/>
            <person name="Viragh M."/>
            <person name="Kuo A."/>
            <person name="Thoen E."/>
            <person name="Andreopoulos B."/>
            <person name="Lu D."/>
            <person name="Skrede I."/>
            <person name="Drula E."/>
            <person name="Henrissat B."/>
            <person name="Morin E."/>
            <person name="Kohler A."/>
            <person name="Barry K."/>
            <person name="LaButti K."/>
            <person name="Morin E."/>
            <person name="Salamov A."/>
            <person name="Lipzen A."/>
            <person name="Mereny Z."/>
            <person name="Hegedus B."/>
            <person name="Baldrian P."/>
            <person name="Stursova M."/>
            <person name="Weitz H."/>
            <person name="Taylor A."/>
            <person name="Grigoriev I.V."/>
            <person name="Nagy L.G."/>
            <person name="Martin F."/>
            <person name="Kauserud H."/>
        </authorList>
    </citation>
    <scope>NUCLEOTIDE SEQUENCE</scope>
    <source>
        <strain evidence="2">9144</strain>
    </source>
</reference>
<evidence type="ECO:0000313" key="2">
    <source>
        <dbReference type="EMBL" id="KAJ7214044.1"/>
    </source>
</evidence>
<evidence type="ECO:0000256" key="1">
    <source>
        <dbReference type="SAM" id="MobiDB-lite"/>
    </source>
</evidence>
<keyword evidence="3" id="KW-1185">Reference proteome</keyword>
<proteinExistence type="predicted"/>
<organism evidence="2 3">
    <name type="scientific">Mycena pura</name>
    <dbReference type="NCBI Taxonomy" id="153505"/>
    <lineage>
        <taxon>Eukaryota</taxon>
        <taxon>Fungi</taxon>
        <taxon>Dikarya</taxon>
        <taxon>Basidiomycota</taxon>
        <taxon>Agaricomycotina</taxon>
        <taxon>Agaricomycetes</taxon>
        <taxon>Agaricomycetidae</taxon>
        <taxon>Agaricales</taxon>
        <taxon>Marasmiineae</taxon>
        <taxon>Mycenaceae</taxon>
        <taxon>Mycena</taxon>
    </lineage>
</organism>
<name>A0AAD6VRA9_9AGAR</name>
<gene>
    <name evidence="2" type="ORF">GGX14DRAFT_618174</name>
</gene>
<dbReference type="Proteomes" id="UP001219525">
    <property type="component" value="Unassembled WGS sequence"/>
</dbReference>
<evidence type="ECO:0000313" key="3">
    <source>
        <dbReference type="Proteomes" id="UP001219525"/>
    </source>
</evidence>
<comment type="caution">
    <text evidence="2">The sequence shown here is derived from an EMBL/GenBank/DDBJ whole genome shotgun (WGS) entry which is preliminary data.</text>
</comment>
<accession>A0AAD6VRA9</accession>
<dbReference type="EMBL" id="JARJCW010000020">
    <property type="protein sequence ID" value="KAJ7214044.1"/>
    <property type="molecule type" value="Genomic_DNA"/>
</dbReference>
<protein>
    <submittedName>
        <fullName evidence="2">Uncharacterized protein</fullName>
    </submittedName>
</protein>
<sequence>MFPTSLPLPHCRSGPLRKHLSHARAPTARQLPALPSPPLPFHANIRRLRKHRQPAYCRHHHHRRNPWAPHHARRNAQRCRACALRDTRLNRCFLSLAALLLPARSPAAAQQDQGHQFEAARRHRILAAQTLRVLDRAEADDASERPYVCGGLAVVDLPMIYSSVYPQLAMPLDNSLPDEIISEILSPALTVADEVLGSESRRLSKAQAKALACALSANVDLGCFIKKLRVEGGYGAPMLTILQRAPNVSDLYLSFEIWTPDTTDELCRGLCLINPSRFILRKVPRKGGPKNRMVSKYRWQRRSPSGTGWAFGPTVFDCSNEGNVQPRDNIVHPLVQAKRLHTVVIQSVGCAHWTNLLFQKCPLRVIQQPEQDWDVRYIQDPLKALLRYPEWKDPSAFKDNAPEFEIAPSLNSLYSPMSKAPTEVQDAIWSSLIFRDVGSGAGSRSQAK</sequence>